<dbReference type="InParanoid" id="A0A7J8CRQ0"/>
<comment type="caution">
    <text evidence="2">The sequence shown here is derived from an EMBL/GenBank/DDBJ whole genome shotgun (WGS) entry which is preliminary data.</text>
</comment>
<sequence length="133" mass="14106">MRRPRSLCPGLGEQGLARPPAITSQCPPAGRPEVLEGQEEALLWKKVLPAAPCCSQLLPAAPCCSLLLPAGFAKLQGGRGSLSLLPLPLHSRMGWWPLSGKRVFAFLLPILPSPARPALGPQVLPHSPYLPGI</sequence>
<accession>A0A7J8CRQ0</accession>
<reference evidence="2 3" key="1">
    <citation type="journal article" date="2020" name="Nature">
        <title>Six reference-quality genomes reveal evolution of bat adaptations.</title>
        <authorList>
            <person name="Jebb D."/>
            <person name="Huang Z."/>
            <person name="Pippel M."/>
            <person name="Hughes G.M."/>
            <person name="Lavrichenko K."/>
            <person name="Devanna P."/>
            <person name="Winkler S."/>
            <person name="Jermiin L.S."/>
            <person name="Skirmuntt E.C."/>
            <person name="Katzourakis A."/>
            <person name="Burkitt-Gray L."/>
            <person name="Ray D.A."/>
            <person name="Sullivan K.A.M."/>
            <person name="Roscito J.G."/>
            <person name="Kirilenko B.M."/>
            <person name="Davalos L.M."/>
            <person name="Corthals A.P."/>
            <person name="Power M.L."/>
            <person name="Jones G."/>
            <person name="Ransome R.D."/>
            <person name="Dechmann D.K.N."/>
            <person name="Locatelli A.G."/>
            <person name="Puechmaille S.J."/>
            <person name="Fedrigo O."/>
            <person name="Jarvis E.D."/>
            <person name="Hiller M."/>
            <person name="Vernes S.C."/>
            <person name="Myers E.W."/>
            <person name="Teeling E.C."/>
        </authorList>
    </citation>
    <scope>NUCLEOTIDE SEQUENCE [LARGE SCALE GENOMIC DNA]</scope>
    <source>
        <strain evidence="2">MMolMol1</strain>
        <tissue evidence="2">Muscle</tissue>
    </source>
</reference>
<gene>
    <name evidence="2" type="ORF">HJG59_009743</name>
</gene>
<evidence type="ECO:0000256" key="1">
    <source>
        <dbReference type="SAM" id="MobiDB-lite"/>
    </source>
</evidence>
<evidence type="ECO:0000313" key="2">
    <source>
        <dbReference type="EMBL" id="KAF6413538.1"/>
    </source>
</evidence>
<proteinExistence type="predicted"/>
<protein>
    <submittedName>
        <fullName evidence="2">Uncharacterized protein</fullName>
    </submittedName>
</protein>
<organism evidence="2 3">
    <name type="scientific">Molossus molossus</name>
    <name type="common">Pallas' mastiff bat</name>
    <name type="synonym">Vespertilio molossus</name>
    <dbReference type="NCBI Taxonomy" id="27622"/>
    <lineage>
        <taxon>Eukaryota</taxon>
        <taxon>Metazoa</taxon>
        <taxon>Chordata</taxon>
        <taxon>Craniata</taxon>
        <taxon>Vertebrata</taxon>
        <taxon>Euteleostomi</taxon>
        <taxon>Mammalia</taxon>
        <taxon>Eutheria</taxon>
        <taxon>Laurasiatheria</taxon>
        <taxon>Chiroptera</taxon>
        <taxon>Yangochiroptera</taxon>
        <taxon>Molossidae</taxon>
        <taxon>Molossus</taxon>
    </lineage>
</organism>
<dbReference type="AlphaFoldDB" id="A0A7J8CRQ0"/>
<keyword evidence="3" id="KW-1185">Reference proteome</keyword>
<name>A0A7J8CRQ0_MOLMO</name>
<evidence type="ECO:0000313" key="3">
    <source>
        <dbReference type="Proteomes" id="UP000550707"/>
    </source>
</evidence>
<dbReference type="Proteomes" id="UP000550707">
    <property type="component" value="Unassembled WGS sequence"/>
</dbReference>
<dbReference type="EMBL" id="JACASF010000020">
    <property type="protein sequence ID" value="KAF6413538.1"/>
    <property type="molecule type" value="Genomic_DNA"/>
</dbReference>
<feature type="region of interest" description="Disordered" evidence="1">
    <location>
        <begin position="1"/>
        <end position="22"/>
    </location>
</feature>